<sequence length="71" mass="7866">MGDRFFLTVTCPECDLTEDDVYYAPTCGFTEWKCQGCGTVVDLEKLTGISYEDASNLDSIQSIVNETLPTD</sequence>
<name>A0A0F9D122_9ZZZZ</name>
<comment type="caution">
    <text evidence="1">The sequence shown here is derived from an EMBL/GenBank/DDBJ whole genome shotgun (WGS) entry which is preliminary data.</text>
</comment>
<gene>
    <name evidence="1" type="ORF">LCGC14_2335510</name>
</gene>
<dbReference type="EMBL" id="LAZR01033664">
    <property type="protein sequence ID" value="KKL47441.1"/>
    <property type="molecule type" value="Genomic_DNA"/>
</dbReference>
<reference evidence="1" key="1">
    <citation type="journal article" date="2015" name="Nature">
        <title>Complex archaea that bridge the gap between prokaryotes and eukaryotes.</title>
        <authorList>
            <person name="Spang A."/>
            <person name="Saw J.H."/>
            <person name="Jorgensen S.L."/>
            <person name="Zaremba-Niedzwiedzka K."/>
            <person name="Martijn J."/>
            <person name="Lind A.E."/>
            <person name="van Eijk R."/>
            <person name="Schleper C."/>
            <person name="Guy L."/>
            <person name="Ettema T.J."/>
        </authorList>
    </citation>
    <scope>NUCLEOTIDE SEQUENCE</scope>
</reference>
<evidence type="ECO:0000313" key="1">
    <source>
        <dbReference type="EMBL" id="KKL47441.1"/>
    </source>
</evidence>
<protein>
    <submittedName>
        <fullName evidence="1">Uncharacterized protein</fullName>
    </submittedName>
</protein>
<accession>A0A0F9D122</accession>
<dbReference type="AlphaFoldDB" id="A0A0F9D122"/>
<proteinExistence type="predicted"/>
<organism evidence="1">
    <name type="scientific">marine sediment metagenome</name>
    <dbReference type="NCBI Taxonomy" id="412755"/>
    <lineage>
        <taxon>unclassified sequences</taxon>
        <taxon>metagenomes</taxon>
        <taxon>ecological metagenomes</taxon>
    </lineage>
</organism>